<keyword evidence="3" id="KW-1185">Reference proteome</keyword>
<dbReference type="EMBL" id="KE546989">
    <property type="protein sequence ID" value="EPY52770.1"/>
    <property type="molecule type" value="Genomic_DNA"/>
</dbReference>
<dbReference type="AlphaFoldDB" id="S9W442"/>
<sequence length="188" mass="21551">MNLATNTNRQELYKNITSMGFKRSYSSLNYDVSRKKVLNVLEIPLKKLTIEDPSDDLDVEMVPRNRIAYYKNKYTVVVEDLDAELEEEEDNKKKNSSSNAEDQSRVKLSVISPLEKKLKRDLFCLLFERPTDKKELPCSGYSSSCKSVPSVTLPESKKLFEEGKLSFTTNRTKGSRRSLESSYDLDLG</sequence>
<dbReference type="OrthoDB" id="5396625at2759"/>
<organism evidence="2 3">
    <name type="scientific">Schizosaccharomyces cryophilus (strain OY26 / ATCC MYA-4695 / CBS 11777 / NBRC 106824 / NRRL Y48691)</name>
    <name type="common">Fission yeast</name>
    <dbReference type="NCBI Taxonomy" id="653667"/>
    <lineage>
        <taxon>Eukaryota</taxon>
        <taxon>Fungi</taxon>
        <taxon>Dikarya</taxon>
        <taxon>Ascomycota</taxon>
        <taxon>Taphrinomycotina</taxon>
        <taxon>Schizosaccharomycetes</taxon>
        <taxon>Schizosaccharomycetales</taxon>
        <taxon>Schizosaccharomycetaceae</taxon>
        <taxon>Schizosaccharomyces</taxon>
    </lineage>
</organism>
<dbReference type="GeneID" id="25036413"/>
<dbReference type="HOGENOM" id="CLU_1441815_0_0_1"/>
<dbReference type="STRING" id="653667.S9W442"/>
<reference evidence="2 3" key="1">
    <citation type="journal article" date="2011" name="Science">
        <title>Comparative functional genomics of the fission yeasts.</title>
        <authorList>
            <person name="Rhind N."/>
            <person name="Chen Z."/>
            <person name="Yassour M."/>
            <person name="Thompson D.A."/>
            <person name="Haas B.J."/>
            <person name="Habib N."/>
            <person name="Wapinski I."/>
            <person name="Roy S."/>
            <person name="Lin M.F."/>
            <person name="Heiman D.I."/>
            <person name="Young S.K."/>
            <person name="Furuya K."/>
            <person name="Guo Y."/>
            <person name="Pidoux A."/>
            <person name="Chen H.M."/>
            <person name="Robbertse B."/>
            <person name="Goldberg J.M."/>
            <person name="Aoki K."/>
            <person name="Bayne E.H."/>
            <person name="Berlin A.M."/>
            <person name="Desjardins C.A."/>
            <person name="Dobbs E."/>
            <person name="Dukaj L."/>
            <person name="Fan L."/>
            <person name="FitzGerald M.G."/>
            <person name="French C."/>
            <person name="Gujja S."/>
            <person name="Hansen K."/>
            <person name="Keifenheim D."/>
            <person name="Levin J.Z."/>
            <person name="Mosher R.A."/>
            <person name="Mueller C.A."/>
            <person name="Pfiffner J."/>
            <person name="Priest M."/>
            <person name="Russ C."/>
            <person name="Smialowska A."/>
            <person name="Swoboda P."/>
            <person name="Sykes S.M."/>
            <person name="Vaughn M."/>
            <person name="Vengrova S."/>
            <person name="Yoder R."/>
            <person name="Zeng Q."/>
            <person name="Allshire R."/>
            <person name="Baulcombe D."/>
            <person name="Birren B.W."/>
            <person name="Brown W."/>
            <person name="Ekwall K."/>
            <person name="Kellis M."/>
            <person name="Leatherwood J."/>
            <person name="Levin H."/>
            <person name="Margalit H."/>
            <person name="Martienssen R."/>
            <person name="Nieduszynski C.A."/>
            <person name="Spatafora J.W."/>
            <person name="Friedman N."/>
            <person name="Dalgaard J.Z."/>
            <person name="Baumann P."/>
            <person name="Niki H."/>
            <person name="Regev A."/>
            <person name="Nusbaum C."/>
        </authorList>
    </citation>
    <scope>NUCLEOTIDE SEQUENCE [LARGE SCALE GENOMIC DNA]</scope>
    <source>
        <strain evidence="3">OY26 / ATCC MYA-4695 / CBS 11777 / NBRC 106824 / NRRL Y48691</strain>
    </source>
</reference>
<gene>
    <name evidence="2" type="ORF">SPOG_02089</name>
</gene>
<proteinExistence type="predicted"/>
<evidence type="ECO:0000256" key="1">
    <source>
        <dbReference type="SAM" id="MobiDB-lite"/>
    </source>
</evidence>
<name>S9W442_SCHCR</name>
<dbReference type="OMA" id="PRNRIAY"/>
<feature type="region of interest" description="Disordered" evidence="1">
    <location>
        <begin position="86"/>
        <end position="105"/>
    </location>
</feature>
<dbReference type="RefSeq" id="XP_013022648.1">
    <property type="nucleotide sequence ID" value="XM_013167194.1"/>
</dbReference>
<evidence type="ECO:0000313" key="2">
    <source>
        <dbReference type="EMBL" id="EPY52770.1"/>
    </source>
</evidence>
<accession>S9W442</accession>
<dbReference type="Proteomes" id="UP000015464">
    <property type="component" value="Unassembled WGS sequence"/>
</dbReference>
<protein>
    <submittedName>
        <fullName evidence="2">Uncharacterized protein</fullName>
    </submittedName>
</protein>
<evidence type="ECO:0000313" key="3">
    <source>
        <dbReference type="Proteomes" id="UP000015464"/>
    </source>
</evidence>